<dbReference type="OrthoDB" id="184922at2759"/>
<keyword evidence="2" id="KW-0460">Magnesium</keyword>
<dbReference type="Proteomes" id="UP001153069">
    <property type="component" value="Unassembled WGS sequence"/>
</dbReference>
<accession>A0A9N8DFP0</accession>
<evidence type="ECO:0000256" key="3">
    <source>
        <dbReference type="SAM" id="MobiDB-lite"/>
    </source>
</evidence>
<feature type="domain" description="Protein kinase" evidence="4">
    <location>
        <begin position="76"/>
        <end position="389"/>
    </location>
</feature>
<dbReference type="GO" id="GO:0005524">
    <property type="term" value="F:ATP binding"/>
    <property type="evidence" value="ECO:0007669"/>
    <property type="project" value="InterPro"/>
</dbReference>
<keyword evidence="5" id="KW-0808">Transferase</keyword>
<organism evidence="5 6">
    <name type="scientific">Seminavis robusta</name>
    <dbReference type="NCBI Taxonomy" id="568900"/>
    <lineage>
        <taxon>Eukaryota</taxon>
        <taxon>Sar</taxon>
        <taxon>Stramenopiles</taxon>
        <taxon>Ochrophyta</taxon>
        <taxon>Bacillariophyta</taxon>
        <taxon>Bacillariophyceae</taxon>
        <taxon>Bacillariophycidae</taxon>
        <taxon>Naviculales</taxon>
        <taxon>Naviculaceae</taxon>
        <taxon>Seminavis</taxon>
    </lineage>
</organism>
<feature type="binding site" evidence="2">
    <location>
        <position position="270"/>
    </location>
    <ligand>
        <name>Mg(2+)</name>
        <dbReference type="ChEBI" id="CHEBI:18420"/>
    </ligand>
</feature>
<evidence type="ECO:0000256" key="2">
    <source>
        <dbReference type="PIRSR" id="PIRSR000615-3"/>
    </source>
</evidence>
<dbReference type="PIRSF" id="PIRSF000615">
    <property type="entry name" value="TyrPK_CSF1-R"/>
    <property type="match status" value="1"/>
</dbReference>
<dbReference type="Gene3D" id="3.30.200.20">
    <property type="entry name" value="Phosphorylase Kinase, domain 1"/>
    <property type="match status" value="1"/>
</dbReference>
<feature type="active site" description="Proton acceptor" evidence="1">
    <location>
        <position position="252"/>
    </location>
</feature>
<name>A0A9N8DFP0_9STRA</name>
<dbReference type="InterPro" id="IPR051681">
    <property type="entry name" value="Ser/Thr_Kinases-Pseudokinases"/>
</dbReference>
<feature type="region of interest" description="Disordered" evidence="3">
    <location>
        <begin position="1"/>
        <end position="27"/>
    </location>
</feature>
<reference evidence="5" key="1">
    <citation type="submission" date="2020-06" db="EMBL/GenBank/DDBJ databases">
        <authorList>
            <consortium name="Plant Systems Biology data submission"/>
        </authorList>
    </citation>
    <scope>NUCLEOTIDE SEQUENCE</scope>
    <source>
        <strain evidence="5">D6</strain>
    </source>
</reference>
<dbReference type="PROSITE" id="PS50011">
    <property type="entry name" value="PROTEIN_KINASE_DOM"/>
    <property type="match status" value="1"/>
</dbReference>
<dbReference type="InterPro" id="IPR001245">
    <property type="entry name" value="Ser-Thr/Tyr_kinase_cat_dom"/>
</dbReference>
<evidence type="ECO:0000259" key="4">
    <source>
        <dbReference type="PROSITE" id="PS50011"/>
    </source>
</evidence>
<dbReference type="GO" id="GO:0046872">
    <property type="term" value="F:metal ion binding"/>
    <property type="evidence" value="ECO:0007669"/>
    <property type="project" value="UniProtKB-KW"/>
</dbReference>
<gene>
    <name evidence="5" type="ORF">SEMRO_119_G057960.1</name>
</gene>
<evidence type="ECO:0000256" key="1">
    <source>
        <dbReference type="PIRSR" id="PIRSR000615-1"/>
    </source>
</evidence>
<dbReference type="PANTHER" id="PTHR44329:SF261">
    <property type="entry name" value="ZINC FINGER CONTAINING PROTEIN KINASE-RELATED"/>
    <property type="match status" value="1"/>
</dbReference>
<sequence>MGRPTPLTRQVPSPTWSNSSLGKHTAHTLSNSLTEEDASWIVRRTELRVSQVIAKSVYVQEHCRLDELPRFAHEELVVGDIIASGGFSNVHRIESFGIATDLDTDATKKYVVKHLNPKLANEPKKMAVGAKDLVMEAHFLSSLNHPHIIQLRGMCAAGVAGYAETGRAEGFFLIFDQLEATLSHRLSEWRSVESAAKMNAVAHGNKASSFFSHLTRKGAPKNMITFQDRIQTAHDIASAVTYLHERGILYRDLKPGNAGYNADGELQIFDFGLAVELPHSDDPEQLYNLAGNTGTARYMAVEVIKNKPYNFKADVFSFMTLLWEILALKKPFAELSGQEVKEWVAELGNRPAIAKYWPQPVRKLMKAGWSTDIEARPTMRQVRDTLASLVVVE</sequence>
<dbReference type="Gene3D" id="1.10.510.10">
    <property type="entry name" value="Transferase(Phosphotransferase) domain 1"/>
    <property type="match status" value="1"/>
</dbReference>
<feature type="binding site" evidence="2">
    <location>
        <position position="257"/>
    </location>
    <ligand>
        <name>Mg(2+)</name>
        <dbReference type="ChEBI" id="CHEBI:18420"/>
    </ligand>
</feature>
<protein>
    <submittedName>
        <fullName evidence="5">Probable LIM domain-containing serine/threonine-protein kinase DDB_G0287001</fullName>
    </submittedName>
</protein>
<keyword evidence="2" id="KW-0479">Metal-binding</keyword>
<dbReference type="SMART" id="SM00220">
    <property type="entry name" value="S_TKc"/>
    <property type="match status" value="1"/>
</dbReference>
<dbReference type="EMBL" id="CAICTM010000118">
    <property type="protein sequence ID" value="CAB9501804.1"/>
    <property type="molecule type" value="Genomic_DNA"/>
</dbReference>
<evidence type="ECO:0000313" key="5">
    <source>
        <dbReference type="EMBL" id="CAB9501804.1"/>
    </source>
</evidence>
<keyword evidence="6" id="KW-1185">Reference proteome</keyword>
<dbReference type="InterPro" id="IPR011009">
    <property type="entry name" value="Kinase-like_dom_sf"/>
</dbReference>
<feature type="compositionally biased region" description="Polar residues" evidence="3">
    <location>
        <begin position="7"/>
        <end position="27"/>
    </location>
</feature>
<dbReference type="Pfam" id="PF07714">
    <property type="entry name" value="PK_Tyr_Ser-Thr"/>
    <property type="match status" value="1"/>
</dbReference>
<proteinExistence type="predicted"/>
<dbReference type="GO" id="GO:0004674">
    <property type="term" value="F:protein serine/threonine kinase activity"/>
    <property type="evidence" value="ECO:0007669"/>
    <property type="project" value="TreeGrafter"/>
</dbReference>
<dbReference type="PANTHER" id="PTHR44329">
    <property type="entry name" value="SERINE/THREONINE-PROTEIN KINASE TNNI3K-RELATED"/>
    <property type="match status" value="1"/>
</dbReference>
<dbReference type="InterPro" id="IPR000719">
    <property type="entry name" value="Prot_kinase_dom"/>
</dbReference>
<dbReference type="SUPFAM" id="SSF56112">
    <property type="entry name" value="Protein kinase-like (PK-like)"/>
    <property type="match status" value="1"/>
</dbReference>
<comment type="caution">
    <text evidence="5">The sequence shown here is derived from an EMBL/GenBank/DDBJ whole genome shotgun (WGS) entry which is preliminary data.</text>
</comment>
<dbReference type="AlphaFoldDB" id="A0A9N8DFP0"/>
<keyword evidence="5" id="KW-0418">Kinase</keyword>
<evidence type="ECO:0000313" key="6">
    <source>
        <dbReference type="Proteomes" id="UP001153069"/>
    </source>
</evidence>